<dbReference type="EC" id="7.1.1.2" evidence="3"/>
<reference evidence="17" key="1">
    <citation type="journal article" date="2017" name="Sci. Rep.">
        <title>Deep-level phylogeny of Cicadomorpha inferred from mitochondrial genomes sequenced by NGS.</title>
        <authorList>
            <person name="Song N."/>
            <person name="Cai W."/>
            <person name="Li H."/>
        </authorList>
    </citation>
    <scope>NUCLEOTIDE SEQUENCE</scope>
</reference>
<accession>A0A343KGN5</accession>
<sequence length="170" mass="20004">MIMLITSMVFSSVFLVMKHPLSMGFMLFLQTIITCIMNGMIMKSFWFSYILFITFIGGMLVLFIYVASIASNEKFQFSIKLFLIIMFLIIMMLIFSKLDFQMFNVNNIINENMNYEMNIKLVNKDIMSILKMFNYPFMLMLMLTTMYLLITMISIVKITNIKEGPLRVKN</sequence>
<dbReference type="AlphaFoldDB" id="A0A343KGN5"/>
<comment type="catalytic activity">
    <reaction evidence="15">
        <text>a ubiquinone + NADH + 5 H(+)(in) = a ubiquinol + NAD(+) + 4 H(+)(out)</text>
        <dbReference type="Rhea" id="RHEA:29091"/>
        <dbReference type="Rhea" id="RHEA-COMP:9565"/>
        <dbReference type="Rhea" id="RHEA-COMP:9566"/>
        <dbReference type="ChEBI" id="CHEBI:15378"/>
        <dbReference type="ChEBI" id="CHEBI:16389"/>
        <dbReference type="ChEBI" id="CHEBI:17976"/>
        <dbReference type="ChEBI" id="CHEBI:57540"/>
        <dbReference type="ChEBI" id="CHEBI:57945"/>
        <dbReference type="EC" id="7.1.1.2"/>
    </reaction>
</comment>
<dbReference type="GO" id="GO:0031966">
    <property type="term" value="C:mitochondrial membrane"/>
    <property type="evidence" value="ECO:0007669"/>
    <property type="project" value="UniProtKB-SubCell"/>
</dbReference>
<evidence type="ECO:0000256" key="9">
    <source>
        <dbReference type="ARBA" id="ARBA00022982"/>
    </source>
</evidence>
<keyword evidence="5" id="KW-0813">Transport</keyword>
<comment type="subcellular location">
    <subcellularLocation>
        <location evidence="1">Mitochondrion membrane</location>
        <topology evidence="1">Multi-pass membrane protein</topology>
    </subcellularLocation>
</comment>
<evidence type="ECO:0000256" key="7">
    <source>
        <dbReference type="ARBA" id="ARBA00022692"/>
    </source>
</evidence>
<dbReference type="GO" id="GO:0008137">
    <property type="term" value="F:NADH dehydrogenase (ubiquinone) activity"/>
    <property type="evidence" value="ECO:0007669"/>
    <property type="project" value="UniProtKB-EC"/>
</dbReference>
<dbReference type="PANTHER" id="PTHR11435:SF1">
    <property type="entry name" value="NADH-UBIQUINONE OXIDOREDUCTASE CHAIN 6"/>
    <property type="match status" value="1"/>
</dbReference>
<keyword evidence="13 16" id="KW-0472">Membrane</keyword>
<evidence type="ECO:0000256" key="16">
    <source>
        <dbReference type="SAM" id="Phobius"/>
    </source>
</evidence>
<dbReference type="EMBL" id="KY039134">
    <property type="protein sequence ID" value="ATF28627.1"/>
    <property type="molecule type" value="Genomic_DNA"/>
</dbReference>
<feature type="transmembrane region" description="Helical" evidence="16">
    <location>
        <begin position="21"/>
        <end position="41"/>
    </location>
</feature>
<evidence type="ECO:0000313" key="17">
    <source>
        <dbReference type="EMBL" id="ATF28627.1"/>
    </source>
</evidence>
<evidence type="ECO:0000256" key="13">
    <source>
        <dbReference type="ARBA" id="ARBA00023136"/>
    </source>
</evidence>
<gene>
    <name evidence="17" type="primary">nad6</name>
</gene>
<comment type="similarity">
    <text evidence="2">Belongs to the complex I subunit 6 family.</text>
</comment>
<keyword evidence="12 17" id="KW-0496">Mitochondrion</keyword>
<evidence type="ECO:0000256" key="8">
    <source>
        <dbReference type="ARBA" id="ARBA00022967"/>
    </source>
</evidence>
<name>A0A343KGN5_9HEMI</name>
<evidence type="ECO:0000256" key="3">
    <source>
        <dbReference type="ARBA" id="ARBA00012944"/>
    </source>
</evidence>
<protein>
    <recommendedName>
        <fullName evidence="4">NADH-ubiquinone oxidoreductase chain 6</fullName>
        <ecNumber evidence="3">7.1.1.2</ecNumber>
    </recommendedName>
    <alternativeName>
        <fullName evidence="14">NADH dehydrogenase subunit 6</fullName>
    </alternativeName>
</protein>
<feature type="transmembrane region" description="Helical" evidence="16">
    <location>
        <begin position="137"/>
        <end position="159"/>
    </location>
</feature>
<evidence type="ECO:0000256" key="1">
    <source>
        <dbReference type="ARBA" id="ARBA00004225"/>
    </source>
</evidence>
<evidence type="ECO:0000256" key="5">
    <source>
        <dbReference type="ARBA" id="ARBA00022448"/>
    </source>
</evidence>
<evidence type="ECO:0000256" key="12">
    <source>
        <dbReference type="ARBA" id="ARBA00023128"/>
    </source>
</evidence>
<keyword evidence="6" id="KW-0679">Respiratory chain</keyword>
<geneLocation type="mitochondrion" evidence="17"/>
<keyword evidence="7 16" id="KW-0812">Transmembrane</keyword>
<keyword evidence="8" id="KW-1278">Translocase</keyword>
<keyword evidence="9" id="KW-0249">Electron transport</keyword>
<evidence type="ECO:0000256" key="10">
    <source>
        <dbReference type="ARBA" id="ARBA00022989"/>
    </source>
</evidence>
<keyword evidence="11" id="KW-0520">NAD</keyword>
<evidence type="ECO:0000256" key="2">
    <source>
        <dbReference type="ARBA" id="ARBA00005698"/>
    </source>
</evidence>
<evidence type="ECO:0000256" key="4">
    <source>
        <dbReference type="ARBA" id="ARBA00021095"/>
    </source>
</evidence>
<feature type="transmembrane region" description="Helical" evidence="16">
    <location>
        <begin position="47"/>
        <end position="67"/>
    </location>
</feature>
<keyword evidence="10 16" id="KW-1133">Transmembrane helix</keyword>
<evidence type="ECO:0000256" key="11">
    <source>
        <dbReference type="ARBA" id="ARBA00023027"/>
    </source>
</evidence>
<organism evidence="17">
    <name type="scientific">Peuceptyelus minutus</name>
    <dbReference type="NCBI Taxonomy" id="2040463"/>
    <lineage>
        <taxon>Eukaryota</taxon>
        <taxon>Metazoa</taxon>
        <taxon>Ecdysozoa</taxon>
        <taxon>Arthropoda</taxon>
        <taxon>Hexapoda</taxon>
        <taxon>Insecta</taxon>
        <taxon>Pterygota</taxon>
        <taxon>Neoptera</taxon>
        <taxon>Paraneoptera</taxon>
        <taxon>Hemiptera</taxon>
        <taxon>Auchenorrhyncha</taxon>
        <taxon>Cercopoidea</taxon>
        <taxon>Aphrophoridae</taxon>
        <taxon>Peuceptyelus</taxon>
    </lineage>
</organism>
<evidence type="ECO:0000256" key="14">
    <source>
        <dbReference type="ARBA" id="ARBA00031019"/>
    </source>
</evidence>
<evidence type="ECO:0000256" key="15">
    <source>
        <dbReference type="ARBA" id="ARBA00049551"/>
    </source>
</evidence>
<dbReference type="PANTHER" id="PTHR11435">
    <property type="entry name" value="NADH UBIQUINONE OXIDOREDUCTASE SUBUNIT ND6"/>
    <property type="match status" value="1"/>
</dbReference>
<feature type="transmembrane region" description="Helical" evidence="16">
    <location>
        <begin position="79"/>
        <end position="96"/>
    </location>
</feature>
<proteinExistence type="inferred from homology"/>
<evidence type="ECO:0000256" key="6">
    <source>
        <dbReference type="ARBA" id="ARBA00022660"/>
    </source>
</evidence>
<dbReference type="InterPro" id="IPR050269">
    <property type="entry name" value="ComplexI_Subunit6"/>
</dbReference>